<name>A0A6P2BTH1_9ACTN</name>
<dbReference type="Proteomes" id="UP000460272">
    <property type="component" value="Unassembled WGS sequence"/>
</dbReference>
<evidence type="ECO:0000313" key="2">
    <source>
        <dbReference type="Proteomes" id="UP000460272"/>
    </source>
</evidence>
<dbReference type="GO" id="GO:0016740">
    <property type="term" value="F:transferase activity"/>
    <property type="evidence" value="ECO:0007669"/>
    <property type="project" value="UniProtKB-KW"/>
</dbReference>
<dbReference type="PANTHER" id="PTHR48228:SF5">
    <property type="entry name" value="ALPHA-METHYLACYL-COA RACEMASE"/>
    <property type="match status" value="1"/>
</dbReference>
<dbReference type="InterPro" id="IPR050509">
    <property type="entry name" value="CoA-transferase_III"/>
</dbReference>
<dbReference type="InterPro" id="IPR003673">
    <property type="entry name" value="CoA-Trfase_fam_III"/>
</dbReference>
<dbReference type="OrthoDB" id="9797653at2"/>
<dbReference type="Pfam" id="PF02515">
    <property type="entry name" value="CoA_transf_3"/>
    <property type="match status" value="1"/>
</dbReference>
<comment type="caution">
    <text evidence="1">The sequence shown here is derived from an EMBL/GenBank/DDBJ whole genome shotgun (WGS) entry which is preliminary data.</text>
</comment>
<dbReference type="RefSeq" id="WP_145857335.1">
    <property type="nucleotide sequence ID" value="NZ_RPFW01000005.1"/>
</dbReference>
<sequence>MSAGDPSASRRARAQASAENTALGDVRVVCLSSLGPVPFAVMLLGDLGAEITRVDRPGRAGSLTGLPLEDDPRTRGHRGIGIDLRRPDGRAVLLRLIAQADVFLEGMRPGAAEKLGIGPDDLLDVNPRLVYGRATGWGQNGPRAAQAGHDINYAGLAGGVFPLGSPDAPPLPPLNLLADFGGGGAYLALGVLAALHQRQVTGRGQVVDAAMVDGVASLTTMLHGMLAAGLWTDRRGENLLDGAAHFYRTYATADGGFMAVGAIEPQFYRELLDALGLDPAEWPQHDRSRWPEQSHRLAAVFASRTRAEWEQVFDGRDACVTPVLSLAEAATSTELRERGTFVDWDGVPQPAPAPRLSASAVVERPRSRWCGHTDQILAELGYPADEIAGLRAREAVA</sequence>
<dbReference type="InterPro" id="IPR023606">
    <property type="entry name" value="CoA-Trfase_III_dom_1_sf"/>
</dbReference>
<dbReference type="Gene3D" id="3.30.1540.10">
    <property type="entry name" value="formyl-coa transferase, domain 3"/>
    <property type="match status" value="1"/>
</dbReference>
<evidence type="ECO:0000313" key="1">
    <source>
        <dbReference type="EMBL" id="TVZ02382.1"/>
    </source>
</evidence>
<organism evidence="1 2">
    <name type="scientific">Trebonia kvetii</name>
    <dbReference type="NCBI Taxonomy" id="2480626"/>
    <lineage>
        <taxon>Bacteria</taxon>
        <taxon>Bacillati</taxon>
        <taxon>Actinomycetota</taxon>
        <taxon>Actinomycetes</taxon>
        <taxon>Streptosporangiales</taxon>
        <taxon>Treboniaceae</taxon>
        <taxon>Trebonia</taxon>
    </lineage>
</organism>
<gene>
    <name evidence="1" type="ORF">EAS64_26645</name>
</gene>
<keyword evidence="1" id="KW-0808">Transferase</keyword>
<dbReference type="AlphaFoldDB" id="A0A6P2BTH1"/>
<dbReference type="PANTHER" id="PTHR48228">
    <property type="entry name" value="SUCCINYL-COA--D-CITRAMALATE COA-TRANSFERASE"/>
    <property type="match status" value="1"/>
</dbReference>
<dbReference type="SUPFAM" id="SSF89796">
    <property type="entry name" value="CoA-transferase family III (CaiB/BaiF)"/>
    <property type="match status" value="1"/>
</dbReference>
<protein>
    <submittedName>
        <fullName evidence="1">CoA transferase</fullName>
    </submittedName>
</protein>
<reference evidence="1 2" key="1">
    <citation type="submission" date="2018-11" db="EMBL/GenBank/DDBJ databases">
        <title>Trebonia kvetii gen.nov., sp.nov., a novel acidophilic actinobacterium, and proposal of the new actinobacterial family Treboniaceae fam. nov.</title>
        <authorList>
            <person name="Rapoport D."/>
            <person name="Sagova-Mareckova M."/>
            <person name="Sedlacek I."/>
            <person name="Provaznik J."/>
            <person name="Kralova S."/>
            <person name="Pavlinic D."/>
            <person name="Benes V."/>
            <person name="Kopecky J."/>
        </authorList>
    </citation>
    <scope>NUCLEOTIDE SEQUENCE [LARGE SCALE GENOMIC DNA]</scope>
    <source>
        <strain evidence="1 2">15Tr583</strain>
    </source>
</reference>
<dbReference type="InterPro" id="IPR044855">
    <property type="entry name" value="CoA-Trfase_III_dom3_sf"/>
</dbReference>
<dbReference type="Gene3D" id="3.40.50.10540">
    <property type="entry name" value="Crotonobetainyl-coa:carnitine coa-transferase, domain 1"/>
    <property type="match status" value="1"/>
</dbReference>
<accession>A0A6P2BTH1</accession>
<dbReference type="EMBL" id="RPFW01000005">
    <property type="protein sequence ID" value="TVZ02382.1"/>
    <property type="molecule type" value="Genomic_DNA"/>
</dbReference>
<keyword evidence="2" id="KW-1185">Reference proteome</keyword>
<proteinExistence type="predicted"/>